<keyword evidence="3" id="KW-1185">Reference proteome</keyword>
<keyword evidence="1" id="KW-0812">Transmembrane</keyword>
<protein>
    <submittedName>
        <fullName evidence="2">Uncharacterized protein</fullName>
    </submittedName>
</protein>
<name>E2SE94_9ACTN</name>
<feature type="transmembrane region" description="Helical" evidence="1">
    <location>
        <begin position="22"/>
        <end position="39"/>
    </location>
</feature>
<reference evidence="2" key="1">
    <citation type="submission" date="2010-08" db="EMBL/GenBank/DDBJ databases">
        <authorList>
            <person name="Muzny D."/>
            <person name="Qin X."/>
            <person name="Buhay C."/>
            <person name="Dugan-Rocha S."/>
            <person name="Ding Y."/>
            <person name="Chen G."/>
            <person name="Hawes A."/>
            <person name="Holder M."/>
            <person name="Jhangiani S."/>
            <person name="Johnson A."/>
            <person name="Khan Z."/>
            <person name="Li Z."/>
            <person name="Liu W."/>
            <person name="Liu X."/>
            <person name="Perez L."/>
            <person name="Shen H."/>
            <person name="Wang Q."/>
            <person name="Watt J."/>
            <person name="Xi L."/>
            <person name="Xin Y."/>
            <person name="Zhou J."/>
            <person name="Deng J."/>
            <person name="Jiang H."/>
            <person name="Liu Y."/>
            <person name="Qu J."/>
            <person name="Song X.-Z."/>
            <person name="Zhang L."/>
            <person name="Villasana D."/>
            <person name="Johnson A."/>
            <person name="Liu J."/>
            <person name="Liyanage D."/>
            <person name="Lorensuhewa L."/>
            <person name="Robinson T."/>
            <person name="Song A."/>
            <person name="Song B.-B."/>
            <person name="Dinh H."/>
            <person name="Thornton R."/>
            <person name="Coyle M."/>
            <person name="Francisco L."/>
            <person name="Jackson L."/>
            <person name="Javaid M."/>
            <person name="Korchina V."/>
            <person name="Kovar C."/>
            <person name="Mata R."/>
            <person name="Mathew T."/>
            <person name="Ngo R."/>
            <person name="Nguyen L."/>
            <person name="Nguyen N."/>
            <person name="Okwuonu G."/>
            <person name="Ongeri F."/>
            <person name="Pham C."/>
            <person name="Simmons D."/>
            <person name="Wilczek-Boney K."/>
            <person name="Hale W."/>
            <person name="Jakkamsetti A."/>
            <person name="Pham P."/>
            <person name="Ruth R."/>
            <person name="San Lucas F."/>
            <person name="Warren J."/>
            <person name="Zhang J."/>
            <person name="Zhao Z."/>
            <person name="Zhou C."/>
            <person name="Zhu D."/>
            <person name="Lee S."/>
            <person name="Bess C."/>
            <person name="Blankenburg K."/>
            <person name="Forbes L."/>
            <person name="Fu Q."/>
            <person name="Gubbala S."/>
            <person name="Hirani K."/>
            <person name="Jayaseelan J.C."/>
            <person name="Lara F."/>
            <person name="Munidasa M."/>
            <person name="Palculict T."/>
            <person name="Patil S."/>
            <person name="Pu L.-L."/>
            <person name="Saada N."/>
            <person name="Tang L."/>
            <person name="Weissenberger G."/>
            <person name="Zhu Y."/>
            <person name="Hemphill L."/>
            <person name="Shang Y."/>
            <person name="Youmans B."/>
            <person name="Ayvaz T."/>
            <person name="Ross M."/>
            <person name="Santibanez J."/>
            <person name="Aqrawi P."/>
            <person name="Gross S."/>
            <person name="Joshi V."/>
            <person name="Fowler G."/>
            <person name="Nazareth L."/>
            <person name="Reid J."/>
            <person name="Worley K."/>
            <person name="Petrosino J."/>
            <person name="Highlander S."/>
            <person name="Gibbs R."/>
        </authorList>
    </citation>
    <scope>NUCLEOTIDE SEQUENCE [LARGE SCALE GENOMIC DNA]</scope>
    <source>
        <strain evidence="2">DSM 15272</strain>
    </source>
</reference>
<evidence type="ECO:0000313" key="3">
    <source>
        <dbReference type="Proteomes" id="UP000003111"/>
    </source>
</evidence>
<dbReference type="HOGENOM" id="CLU_2802810_0_0_11"/>
<keyword evidence="1" id="KW-1133">Transmembrane helix</keyword>
<sequence>MRVPVDNVAARSLPNNVSWSRLIVRIGPTAFLVGSLVVSRDSMRVQNARPRICPMDGRSSNVASAGS</sequence>
<dbReference type="Proteomes" id="UP000003111">
    <property type="component" value="Unassembled WGS sequence"/>
</dbReference>
<keyword evidence="1" id="KW-0472">Membrane</keyword>
<evidence type="ECO:0000313" key="2">
    <source>
        <dbReference type="EMBL" id="EFQ82821.1"/>
    </source>
</evidence>
<organism evidence="2 3">
    <name type="scientific">Aeromicrobium marinum DSM 15272</name>
    <dbReference type="NCBI Taxonomy" id="585531"/>
    <lineage>
        <taxon>Bacteria</taxon>
        <taxon>Bacillati</taxon>
        <taxon>Actinomycetota</taxon>
        <taxon>Actinomycetes</taxon>
        <taxon>Propionibacteriales</taxon>
        <taxon>Nocardioidaceae</taxon>
        <taxon>Aeromicrobium</taxon>
    </lineage>
</organism>
<comment type="caution">
    <text evidence="2">The sequence shown here is derived from an EMBL/GenBank/DDBJ whole genome shotgun (WGS) entry which is preliminary data.</text>
</comment>
<dbReference type="AlphaFoldDB" id="E2SE94"/>
<gene>
    <name evidence="2" type="ORF">HMPREF0063_12030</name>
</gene>
<proteinExistence type="predicted"/>
<accession>E2SE94</accession>
<evidence type="ECO:0000256" key="1">
    <source>
        <dbReference type="SAM" id="Phobius"/>
    </source>
</evidence>
<dbReference type="EMBL" id="ACLF03000006">
    <property type="protein sequence ID" value="EFQ82821.1"/>
    <property type="molecule type" value="Genomic_DNA"/>
</dbReference>